<dbReference type="Proteomes" id="UP000694725">
    <property type="component" value="Unplaced"/>
</dbReference>
<dbReference type="AlphaFoldDB" id="A0A8D1ZU80"/>
<dbReference type="Pfam" id="PF00089">
    <property type="entry name" value="Trypsin"/>
    <property type="match status" value="1"/>
</dbReference>
<feature type="signal peptide" evidence="2">
    <location>
        <begin position="1"/>
        <end position="18"/>
    </location>
</feature>
<name>A0A8D1ZU80_PIG</name>
<keyword evidence="1" id="KW-1015">Disulfide bond</keyword>
<evidence type="ECO:0000256" key="1">
    <source>
        <dbReference type="ARBA" id="ARBA00023157"/>
    </source>
</evidence>
<dbReference type="SUPFAM" id="SSF50494">
    <property type="entry name" value="Trypsin-like serine proteases"/>
    <property type="match status" value="1"/>
</dbReference>
<feature type="domain" description="Peptidase S1" evidence="3">
    <location>
        <begin position="21"/>
        <end position="63"/>
    </location>
</feature>
<evidence type="ECO:0000313" key="4">
    <source>
        <dbReference type="Ensembl" id="ENSSSCP00065042070.1"/>
    </source>
</evidence>
<keyword evidence="2" id="KW-0732">Signal</keyword>
<sequence>MQPLLLLVALLLPPGARAGEIIGGQEARPHSRPYMAYVQIHTPVGMTICGGFLVRKDFVMTAARSKVTMSPPTLCSRQGRWRTQLS</sequence>
<evidence type="ECO:0000256" key="2">
    <source>
        <dbReference type="SAM" id="SignalP"/>
    </source>
</evidence>
<dbReference type="Ensembl" id="ENSSSCT00065096145.1">
    <property type="protein sequence ID" value="ENSSSCP00065042070.1"/>
    <property type="gene ID" value="ENSSSCG00065070039.1"/>
</dbReference>
<reference evidence="4" key="1">
    <citation type="submission" date="2025-08" db="UniProtKB">
        <authorList>
            <consortium name="Ensembl"/>
        </authorList>
    </citation>
    <scope>IDENTIFICATION</scope>
</reference>
<evidence type="ECO:0000259" key="3">
    <source>
        <dbReference type="Pfam" id="PF00089"/>
    </source>
</evidence>
<organism evidence="4 5">
    <name type="scientific">Sus scrofa</name>
    <name type="common">Pig</name>
    <dbReference type="NCBI Taxonomy" id="9823"/>
    <lineage>
        <taxon>Eukaryota</taxon>
        <taxon>Metazoa</taxon>
        <taxon>Chordata</taxon>
        <taxon>Craniata</taxon>
        <taxon>Vertebrata</taxon>
        <taxon>Euteleostomi</taxon>
        <taxon>Mammalia</taxon>
        <taxon>Eutheria</taxon>
        <taxon>Laurasiatheria</taxon>
        <taxon>Artiodactyla</taxon>
        <taxon>Suina</taxon>
        <taxon>Suidae</taxon>
        <taxon>Sus</taxon>
    </lineage>
</organism>
<dbReference type="GO" id="GO:0004252">
    <property type="term" value="F:serine-type endopeptidase activity"/>
    <property type="evidence" value="ECO:0007669"/>
    <property type="project" value="InterPro"/>
</dbReference>
<dbReference type="InterPro" id="IPR009003">
    <property type="entry name" value="Peptidase_S1_PA"/>
</dbReference>
<feature type="chain" id="PRO_5034046097" description="Peptidase S1 domain-containing protein" evidence="2">
    <location>
        <begin position="19"/>
        <end position="86"/>
    </location>
</feature>
<dbReference type="InterPro" id="IPR043504">
    <property type="entry name" value="Peptidase_S1_PA_chymotrypsin"/>
</dbReference>
<proteinExistence type="predicted"/>
<dbReference type="PANTHER" id="PTHR24271:SF13">
    <property type="entry name" value="CATHEPSIN G"/>
    <property type="match status" value="1"/>
</dbReference>
<dbReference type="Gene3D" id="2.40.10.10">
    <property type="entry name" value="Trypsin-like serine proteases"/>
    <property type="match status" value="1"/>
</dbReference>
<dbReference type="GO" id="GO:0006508">
    <property type="term" value="P:proteolysis"/>
    <property type="evidence" value="ECO:0007669"/>
    <property type="project" value="InterPro"/>
</dbReference>
<dbReference type="InterPro" id="IPR001254">
    <property type="entry name" value="Trypsin_dom"/>
</dbReference>
<dbReference type="PANTHER" id="PTHR24271">
    <property type="entry name" value="KALLIKREIN-RELATED"/>
    <property type="match status" value="1"/>
</dbReference>
<evidence type="ECO:0000313" key="5">
    <source>
        <dbReference type="Proteomes" id="UP000694725"/>
    </source>
</evidence>
<accession>A0A8D1ZU80</accession>
<protein>
    <recommendedName>
        <fullName evidence="3">Peptidase S1 domain-containing protein</fullName>
    </recommendedName>
</protein>